<gene>
    <name evidence="1" type="ORF">RRG08_024054</name>
</gene>
<sequence length="95" mass="10754">MSNNHGTLVRHLELIYDYAEKTLGREGNHQTLKLERLSEQVNLIRTRSGGLASEDKNPVVLSVRCHHQHPGYIRFQSATVRRRSGVGCADRPHPS</sequence>
<protein>
    <submittedName>
        <fullName evidence="1">Uncharacterized protein</fullName>
    </submittedName>
</protein>
<evidence type="ECO:0000313" key="2">
    <source>
        <dbReference type="Proteomes" id="UP001283361"/>
    </source>
</evidence>
<proteinExistence type="predicted"/>
<organism evidence="1 2">
    <name type="scientific">Elysia crispata</name>
    <name type="common">lettuce slug</name>
    <dbReference type="NCBI Taxonomy" id="231223"/>
    <lineage>
        <taxon>Eukaryota</taxon>
        <taxon>Metazoa</taxon>
        <taxon>Spiralia</taxon>
        <taxon>Lophotrochozoa</taxon>
        <taxon>Mollusca</taxon>
        <taxon>Gastropoda</taxon>
        <taxon>Heterobranchia</taxon>
        <taxon>Euthyneura</taxon>
        <taxon>Panpulmonata</taxon>
        <taxon>Sacoglossa</taxon>
        <taxon>Placobranchoidea</taxon>
        <taxon>Plakobranchidae</taxon>
        <taxon>Elysia</taxon>
    </lineage>
</organism>
<keyword evidence="2" id="KW-1185">Reference proteome</keyword>
<comment type="caution">
    <text evidence="1">The sequence shown here is derived from an EMBL/GenBank/DDBJ whole genome shotgun (WGS) entry which is preliminary data.</text>
</comment>
<name>A0AAE0ZNU0_9GAST</name>
<evidence type="ECO:0000313" key="1">
    <source>
        <dbReference type="EMBL" id="KAK3772869.1"/>
    </source>
</evidence>
<accession>A0AAE0ZNU0</accession>
<dbReference type="Proteomes" id="UP001283361">
    <property type="component" value="Unassembled WGS sequence"/>
</dbReference>
<dbReference type="AlphaFoldDB" id="A0AAE0ZNU0"/>
<dbReference type="EMBL" id="JAWDGP010003588">
    <property type="protein sequence ID" value="KAK3772869.1"/>
    <property type="molecule type" value="Genomic_DNA"/>
</dbReference>
<reference evidence="1" key="1">
    <citation type="journal article" date="2023" name="G3 (Bethesda)">
        <title>A reference genome for the long-term kleptoplast-retaining sea slug Elysia crispata morphotype clarki.</title>
        <authorList>
            <person name="Eastman K.E."/>
            <person name="Pendleton A.L."/>
            <person name="Shaikh M.A."/>
            <person name="Suttiyut T."/>
            <person name="Ogas R."/>
            <person name="Tomko P."/>
            <person name="Gavelis G."/>
            <person name="Widhalm J.R."/>
            <person name="Wisecaver J.H."/>
        </authorList>
    </citation>
    <scope>NUCLEOTIDE SEQUENCE</scope>
    <source>
        <strain evidence="1">ECLA1</strain>
    </source>
</reference>